<dbReference type="InterPro" id="IPR030842">
    <property type="entry name" value="TF_NusA_bacterial"/>
</dbReference>
<evidence type="ECO:0000256" key="2">
    <source>
        <dbReference type="ARBA" id="ARBA00022490"/>
    </source>
</evidence>
<dbReference type="EMBL" id="JARGYT010000011">
    <property type="protein sequence ID" value="MDZ5761943.1"/>
    <property type="molecule type" value="Genomic_DNA"/>
</dbReference>
<accession>A0ABU5L742</accession>
<keyword evidence="3" id="KW-0889">Transcription antitermination</keyword>
<dbReference type="PANTHER" id="PTHR22648">
    <property type="entry name" value="TRANSCRIPTION TERMINATION FACTOR NUSA"/>
    <property type="match status" value="1"/>
</dbReference>
<reference evidence="8 9" key="1">
    <citation type="submission" date="2023-02" db="EMBL/GenBank/DDBJ databases">
        <title>Host association and intracellularity evolved multiple times independently in the Rickettsiales.</title>
        <authorList>
            <person name="Castelli M."/>
            <person name="Nardi T."/>
            <person name="Gammuto L."/>
            <person name="Bellinzona G."/>
            <person name="Sabaneyeva E."/>
            <person name="Potekhin A."/>
            <person name="Serra V."/>
            <person name="Petroni G."/>
            <person name="Sassera D."/>
        </authorList>
    </citation>
    <scope>NUCLEOTIDE SEQUENCE [LARGE SCALE GENOMIC DNA]</scope>
    <source>
        <strain evidence="8 9">BOD18</strain>
    </source>
</reference>
<evidence type="ECO:0000256" key="5">
    <source>
        <dbReference type="ARBA" id="ARBA00023015"/>
    </source>
</evidence>
<evidence type="ECO:0000256" key="1">
    <source>
        <dbReference type="ARBA" id="ARBA00022472"/>
    </source>
</evidence>
<dbReference type="InterPro" id="IPR015946">
    <property type="entry name" value="KH_dom-like_a/b"/>
</dbReference>
<dbReference type="Pfam" id="PF13184">
    <property type="entry name" value="KH_NusA_1st"/>
    <property type="match status" value="1"/>
</dbReference>
<dbReference type="SMART" id="SM00316">
    <property type="entry name" value="S1"/>
    <property type="match status" value="1"/>
</dbReference>
<dbReference type="Pfam" id="PF08529">
    <property type="entry name" value="NusA_N"/>
    <property type="match status" value="1"/>
</dbReference>
<evidence type="ECO:0000256" key="4">
    <source>
        <dbReference type="ARBA" id="ARBA00022884"/>
    </source>
</evidence>
<dbReference type="CDD" id="cd02134">
    <property type="entry name" value="KH-II_NusA_rpt1"/>
    <property type="match status" value="1"/>
</dbReference>
<comment type="caution">
    <text evidence="8">The sequence shown here is derived from an EMBL/GenBank/DDBJ whole genome shotgun (WGS) entry which is preliminary data.</text>
</comment>
<dbReference type="InterPro" id="IPR012340">
    <property type="entry name" value="NA-bd_OB-fold"/>
</dbReference>
<feature type="domain" description="S1 motif" evidence="7">
    <location>
        <begin position="146"/>
        <end position="210"/>
    </location>
</feature>
<dbReference type="CDD" id="cd04455">
    <property type="entry name" value="S1_NusA"/>
    <property type="match status" value="1"/>
</dbReference>
<dbReference type="Proteomes" id="UP001293791">
    <property type="component" value="Unassembled WGS sequence"/>
</dbReference>
<dbReference type="SUPFAM" id="SSF50249">
    <property type="entry name" value="Nucleic acid-binding proteins"/>
    <property type="match status" value="1"/>
</dbReference>
<keyword evidence="9" id="KW-1185">Reference proteome</keyword>
<dbReference type="Pfam" id="PF26594">
    <property type="entry name" value="KH_NusA_2nd"/>
    <property type="match status" value="1"/>
</dbReference>
<dbReference type="InterPro" id="IPR003029">
    <property type="entry name" value="S1_domain"/>
</dbReference>
<organism evidence="8 9">
    <name type="scientific">Candidatus Cyrtobacter comes</name>
    <dbReference type="NCBI Taxonomy" id="675776"/>
    <lineage>
        <taxon>Bacteria</taxon>
        <taxon>Pseudomonadati</taxon>
        <taxon>Pseudomonadota</taxon>
        <taxon>Alphaproteobacteria</taxon>
        <taxon>Rickettsiales</taxon>
        <taxon>Candidatus Midichloriaceae</taxon>
        <taxon>Candidatus Cyrtobacter</taxon>
    </lineage>
</organism>
<dbReference type="PANTHER" id="PTHR22648:SF0">
    <property type="entry name" value="TRANSCRIPTION TERMINATION_ANTITERMINATION PROTEIN NUSA"/>
    <property type="match status" value="1"/>
</dbReference>
<evidence type="ECO:0000256" key="6">
    <source>
        <dbReference type="ARBA" id="ARBA00023163"/>
    </source>
</evidence>
<evidence type="ECO:0000256" key="3">
    <source>
        <dbReference type="ARBA" id="ARBA00022814"/>
    </source>
</evidence>
<evidence type="ECO:0000313" key="8">
    <source>
        <dbReference type="EMBL" id="MDZ5761943.1"/>
    </source>
</evidence>
<keyword evidence="5" id="KW-0805">Transcription regulation</keyword>
<gene>
    <name evidence="8" type="ORF">Cyrtocomes_00307</name>
</gene>
<name>A0ABU5L742_9RICK</name>
<dbReference type="Gene3D" id="3.30.1480.10">
    <property type="entry name" value="NusA, N-terminal domain"/>
    <property type="match status" value="1"/>
</dbReference>
<dbReference type="SUPFAM" id="SSF54814">
    <property type="entry name" value="Prokaryotic type KH domain (KH-domain type II)"/>
    <property type="match status" value="1"/>
</dbReference>
<dbReference type="InterPro" id="IPR058582">
    <property type="entry name" value="KH_NusA_2nd"/>
</dbReference>
<keyword evidence="1" id="KW-0806">Transcription termination</keyword>
<sequence>MVAFKRFGGLEVLQIADSVARSKGISKECVLNALEEGIKVAARQKYGKEQSIKVTINRSNGDIGIYKGFIVVESPSQLDPESGSYLLSCDERLNGKDVEIGSVIYERIPPPEIARLAAQSAKNVISSKIREEERKVEHNEFCNRIGDILGGIVDRIERGNIIIRIGSSEAIIRRGALLRTDEYKQGDRVRACLDSLDSQTNGPQLILSRTSNQFLSKLISLEVPEVMDGIIDVVSVARDPGSRAKVAVYSRDKSINPVGSCIGMKGNRIKSVMNELKGEKIDLVEWTADLGQMIINAFAPIPILKVLIDEEKRCAEVIVAQDCQSATIGRGGAEC</sequence>
<dbReference type="InterPro" id="IPR009019">
    <property type="entry name" value="KH_sf_prok-type"/>
</dbReference>
<keyword evidence="4" id="KW-0694">RNA-binding</keyword>
<protein>
    <submittedName>
        <fullName evidence="8">Transcription termination/antitermination protein NusA N-terminal domain protein</fullName>
    </submittedName>
</protein>
<proteinExistence type="predicted"/>
<dbReference type="InterPro" id="IPR013735">
    <property type="entry name" value="TF_NusA_N"/>
</dbReference>
<keyword evidence="2" id="KW-0963">Cytoplasm</keyword>
<dbReference type="Gene3D" id="2.40.50.140">
    <property type="entry name" value="Nucleic acid-binding proteins"/>
    <property type="match status" value="1"/>
</dbReference>
<dbReference type="Gene3D" id="3.30.300.20">
    <property type="match status" value="2"/>
</dbReference>
<dbReference type="InterPro" id="IPR010213">
    <property type="entry name" value="TF_NusA"/>
</dbReference>
<evidence type="ECO:0000259" key="7">
    <source>
        <dbReference type="PROSITE" id="PS50126"/>
    </source>
</evidence>
<dbReference type="SUPFAM" id="SSF69705">
    <property type="entry name" value="Transcription factor NusA, N-terminal domain"/>
    <property type="match status" value="1"/>
</dbReference>
<dbReference type="InterPro" id="IPR036555">
    <property type="entry name" value="NusA_N_sf"/>
</dbReference>
<dbReference type="InterPro" id="IPR025249">
    <property type="entry name" value="TF_NusA_KH_1st"/>
</dbReference>
<keyword evidence="6" id="KW-0804">Transcription</keyword>
<dbReference type="RefSeq" id="WP_322497441.1">
    <property type="nucleotide sequence ID" value="NZ_JARGYT010000011.1"/>
</dbReference>
<dbReference type="PROSITE" id="PS50126">
    <property type="entry name" value="S1"/>
    <property type="match status" value="1"/>
</dbReference>
<evidence type="ECO:0000313" key="9">
    <source>
        <dbReference type="Proteomes" id="UP001293791"/>
    </source>
</evidence>
<dbReference type="NCBIfam" id="TIGR01953">
    <property type="entry name" value="NusA"/>
    <property type="match status" value="1"/>
</dbReference>